<dbReference type="Pfam" id="PF19609">
    <property type="entry name" value="DUF6114"/>
    <property type="match status" value="1"/>
</dbReference>
<dbReference type="InterPro" id="IPR046096">
    <property type="entry name" value="DUF6114"/>
</dbReference>
<proteinExistence type="predicted"/>
<feature type="compositionally biased region" description="Low complexity" evidence="1">
    <location>
        <begin position="292"/>
        <end position="307"/>
    </location>
</feature>
<feature type="transmembrane region" description="Helical" evidence="2">
    <location>
        <begin position="32"/>
        <end position="51"/>
    </location>
</feature>
<evidence type="ECO:0000256" key="1">
    <source>
        <dbReference type="SAM" id="MobiDB-lite"/>
    </source>
</evidence>
<name>A0ABW4A5Y3_9ACTN</name>
<protein>
    <submittedName>
        <fullName evidence="3">DUF6114 domain-containing protein</fullName>
    </submittedName>
</protein>
<keyword evidence="4" id="KW-1185">Reference proteome</keyword>
<accession>A0ABW4A5Y3</accession>
<dbReference type="Proteomes" id="UP001597183">
    <property type="component" value="Unassembled WGS sequence"/>
</dbReference>
<keyword evidence="2" id="KW-1133">Transmembrane helix</keyword>
<evidence type="ECO:0000256" key="2">
    <source>
        <dbReference type="SAM" id="Phobius"/>
    </source>
</evidence>
<dbReference type="EMBL" id="JBHTMK010000012">
    <property type="protein sequence ID" value="MFD1365640.1"/>
    <property type="molecule type" value="Genomic_DNA"/>
</dbReference>
<dbReference type="RefSeq" id="WP_317792827.1">
    <property type="nucleotide sequence ID" value="NZ_AP028461.1"/>
</dbReference>
<feature type="transmembrane region" description="Helical" evidence="2">
    <location>
        <begin position="57"/>
        <end position="81"/>
    </location>
</feature>
<keyword evidence="2" id="KW-0812">Transmembrane</keyword>
<evidence type="ECO:0000313" key="4">
    <source>
        <dbReference type="Proteomes" id="UP001597183"/>
    </source>
</evidence>
<organism evidence="3 4">
    <name type="scientific">Actinoplanes sichuanensis</name>
    <dbReference type="NCBI Taxonomy" id="512349"/>
    <lineage>
        <taxon>Bacteria</taxon>
        <taxon>Bacillati</taxon>
        <taxon>Actinomycetota</taxon>
        <taxon>Actinomycetes</taxon>
        <taxon>Micromonosporales</taxon>
        <taxon>Micromonosporaceae</taxon>
        <taxon>Actinoplanes</taxon>
    </lineage>
</organism>
<reference evidence="4" key="1">
    <citation type="journal article" date="2019" name="Int. J. Syst. Evol. Microbiol.">
        <title>The Global Catalogue of Microorganisms (GCM) 10K type strain sequencing project: providing services to taxonomists for standard genome sequencing and annotation.</title>
        <authorList>
            <consortium name="The Broad Institute Genomics Platform"/>
            <consortium name="The Broad Institute Genome Sequencing Center for Infectious Disease"/>
            <person name="Wu L."/>
            <person name="Ma J."/>
        </authorList>
    </citation>
    <scope>NUCLEOTIDE SEQUENCE [LARGE SCALE GENOMIC DNA]</scope>
    <source>
        <strain evidence="4">CCM 7526</strain>
    </source>
</reference>
<keyword evidence="2" id="KW-0472">Membrane</keyword>
<comment type="caution">
    <text evidence="3">The sequence shown here is derived from an EMBL/GenBank/DDBJ whole genome shotgun (WGS) entry which is preliminary data.</text>
</comment>
<sequence length="517" mass="52198">MLLSRLRELSAELDERVPGRAGFRHWRRTRPFWGGVAADLGGLIILLLPMAPLPVMIHVGMAAVSGVAIGSILIAAGLFFWFAPAQRAFVAVVASICALVSVVTSNLGGGGIGALLALVGSAMAFGWRTDPRPPTDPGDDETELIPPVDAAGRLDVRDGGGAPAGRADAGTPGGRGGGGVPDDRESGPLPEAGRAGLRASAPPEAGSADAVEGAVASVAGGAPRRVRWRSLVVMLPVAVAAGLVTAVAAHRPPPAEAAPAEAAPATVSTCVPVPGATRPWWIPEWLWPACPNPSTNPSAGPPNSGSPAPTPSPTPAPSGGDTTGTPVPSGSGEPGPGTSPSVSASASPSAGMTVAPRMTNPGRITAIKYGENVPAVSADRLLATGFTFRGTVELPTDSGTVKALVFHADNLKADNYRILTGDPGPDLRLGIDLDIDDVDIYATHLGGLITVPYLDVPLLPVEITADLIPTWLPLNIWLPAFSGNGVKAGQVFIRAGTVRGSHLAAEVSGSGASSGRG</sequence>
<gene>
    <name evidence="3" type="ORF">ACFQ5G_09835</name>
</gene>
<feature type="region of interest" description="Disordered" evidence="1">
    <location>
        <begin position="292"/>
        <end position="357"/>
    </location>
</feature>
<feature type="compositionally biased region" description="Low complexity" evidence="1">
    <location>
        <begin position="317"/>
        <end position="351"/>
    </location>
</feature>
<feature type="region of interest" description="Disordered" evidence="1">
    <location>
        <begin position="128"/>
        <end position="208"/>
    </location>
</feature>
<evidence type="ECO:0000313" key="3">
    <source>
        <dbReference type="EMBL" id="MFD1365640.1"/>
    </source>
</evidence>
<feature type="compositionally biased region" description="Gly residues" evidence="1">
    <location>
        <begin position="171"/>
        <end position="180"/>
    </location>
</feature>